<dbReference type="InterPro" id="IPR000669">
    <property type="entry name" value="Mannitol_DH"/>
</dbReference>
<dbReference type="RefSeq" id="WP_277898798.1">
    <property type="nucleotide sequence ID" value="NZ_JAPMUA010000001.1"/>
</dbReference>
<dbReference type="InterPro" id="IPR036291">
    <property type="entry name" value="NAD(P)-bd_dom_sf"/>
</dbReference>
<dbReference type="PANTHER" id="PTHR30524:SF0">
    <property type="entry name" value="ALTRONATE OXIDOREDUCTASE-RELATED"/>
    <property type="match status" value="1"/>
</dbReference>
<evidence type="ECO:0000313" key="6">
    <source>
        <dbReference type="Proteomes" id="UP001153642"/>
    </source>
</evidence>
<dbReference type="InterPro" id="IPR013328">
    <property type="entry name" value="6PGD_dom2"/>
</dbReference>
<keyword evidence="6" id="KW-1185">Reference proteome</keyword>
<reference evidence="5" key="1">
    <citation type="submission" date="2022-11" db="EMBL/GenBank/DDBJ databases">
        <title>High-quality draft genome sequence of Galbibacter sp. strain CMA-7.</title>
        <authorList>
            <person name="Wei L."/>
            <person name="Dong C."/>
            <person name="Shao Z."/>
        </authorList>
    </citation>
    <scope>NUCLEOTIDE SEQUENCE</scope>
    <source>
        <strain evidence="5">CMA-7</strain>
    </source>
</reference>
<dbReference type="InterPro" id="IPR013131">
    <property type="entry name" value="Mannitol_DH_N"/>
</dbReference>
<dbReference type="Pfam" id="PF01232">
    <property type="entry name" value="Mannitol_dh"/>
    <property type="match status" value="1"/>
</dbReference>
<evidence type="ECO:0000259" key="3">
    <source>
        <dbReference type="Pfam" id="PF01232"/>
    </source>
</evidence>
<gene>
    <name evidence="5" type="ORF">OSR52_04255</name>
</gene>
<evidence type="ECO:0000256" key="2">
    <source>
        <dbReference type="ARBA" id="ARBA00023027"/>
    </source>
</evidence>
<feature type="domain" description="Mannitol dehydrogenase C-terminal" evidence="4">
    <location>
        <begin position="273"/>
        <end position="465"/>
    </location>
</feature>
<evidence type="ECO:0000259" key="4">
    <source>
        <dbReference type="Pfam" id="PF08125"/>
    </source>
</evidence>
<feature type="domain" description="Mannitol dehydrogenase N-terminal" evidence="3">
    <location>
        <begin position="18"/>
        <end position="255"/>
    </location>
</feature>
<name>A0ABT6FPS5_9FLAO</name>
<dbReference type="PRINTS" id="PR00084">
    <property type="entry name" value="MTLDHDRGNASE"/>
</dbReference>
<organism evidence="5 6">
    <name type="scientific">Galbibacter pacificus</name>
    <dbReference type="NCBI Taxonomy" id="2996052"/>
    <lineage>
        <taxon>Bacteria</taxon>
        <taxon>Pseudomonadati</taxon>
        <taxon>Bacteroidota</taxon>
        <taxon>Flavobacteriia</taxon>
        <taxon>Flavobacteriales</taxon>
        <taxon>Flavobacteriaceae</taxon>
        <taxon>Galbibacter</taxon>
    </lineage>
</organism>
<dbReference type="InterPro" id="IPR008927">
    <property type="entry name" value="6-PGluconate_DH-like_C_sf"/>
</dbReference>
<dbReference type="Pfam" id="PF08125">
    <property type="entry name" value="Mannitol_dh_C"/>
    <property type="match status" value="1"/>
</dbReference>
<evidence type="ECO:0000256" key="1">
    <source>
        <dbReference type="ARBA" id="ARBA00023002"/>
    </source>
</evidence>
<comment type="caution">
    <text evidence="5">The sequence shown here is derived from an EMBL/GenBank/DDBJ whole genome shotgun (WGS) entry which is preliminary data.</text>
</comment>
<dbReference type="NCBIfam" id="NF002969">
    <property type="entry name" value="PRK03643.1"/>
    <property type="match status" value="1"/>
</dbReference>
<dbReference type="Proteomes" id="UP001153642">
    <property type="component" value="Unassembled WGS sequence"/>
</dbReference>
<accession>A0ABT6FPS5</accession>
<proteinExistence type="predicted"/>
<dbReference type="InterPro" id="IPR013118">
    <property type="entry name" value="Mannitol_DH_C"/>
</dbReference>
<dbReference type="Gene3D" id="1.10.1040.10">
    <property type="entry name" value="N-(1-d-carboxylethyl)-l-norvaline Dehydrogenase, domain 2"/>
    <property type="match status" value="1"/>
</dbReference>
<protein>
    <submittedName>
        <fullName evidence="5">Tagaturonate reductase</fullName>
    </submittedName>
</protein>
<dbReference type="PANTHER" id="PTHR30524">
    <property type="entry name" value="MANNITOL-1-PHOSPHATE 5-DEHYDROGENASE"/>
    <property type="match status" value="1"/>
</dbReference>
<keyword evidence="1" id="KW-0560">Oxidoreductase</keyword>
<dbReference type="Gene3D" id="3.40.50.720">
    <property type="entry name" value="NAD(P)-binding Rossmann-like Domain"/>
    <property type="match status" value="1"/>
</dbReference>
<dbReference type="SUPFAM" id="SSF51735">
    <property type="entry name" value="NAD(P)-binding Rossmann-fold domains"/>
    <property type="match status" value="1"/>
</dbReference>
<sequence length="484" mass="55540">MKKLNRNIKTHQTKPPVKIVQFGEGNFLRAFVDYAVHTLNQKCNFNAGVAVVQPLAGGMVAKLNEQDGLYTLFMKGLYQGEEVQEKELITSIVRGIDPYTHFQEYLDLAKEEELEFIISNTTEAGIAFNPNDTPNMQPPASFPAKLTRLLLERYNYFQGSPNKGLTIIPCELINYNADTLKEIILKYIDLWELDHAFKNWLLNHNTFHNTLVDRIVPGYPKDDIETYRKELDYEDDLIVSAEKFFLWVIEGDENLKEKLPFGKTGLNVLVVKNMQPYRTRKVRILNGAHTTMVPFSLLYGNETVKETIDNGFTGDFVQKAVFNEIIPTLNMDKKELQNFANDILDRFRNPFIKHQLSSIALNSISKFKVRVLPSLKGYIEINKTPPPHLTFALACLIRFYKGEWNGKLLPVHDDKSIVNKFKDVWTVNSMETISETILSETLFWDEDLSNINGLKQAITMALKEIEGHGVEKGFENFKAYLQNV</sequence>
<evidence type="ECO:0000313" key="5">
    <source>
        <dbReference type="EMBL" id="MDG3585069.1"/>
    </source>
</evidence>
<dbReference type="SUPFAM" id="SSF48179">
    <property type="entry name" value="6-phosphogluconate dehydrogenase C-terminal domain-like"/>
    <property type="match status" value="1"/>
</dbReference>
<keyword evidence="2" id="KW-0520">NAD</keyword>
<dbReference type="EMBL" id="JAPMUA010000001">
    <property type="protein sequence ID" value="MDG3585069.1"/>
    <property type="molecule type" value="Genomic_DNA"/>
</dbReference>